<organism evidence="1 2">
    <name type="scientific">Panicum miliaceum</name>
    <name type="common">Proso millet</name>
    <name type="synonym">Broomcorn millet</name>
    <dbReference type="NCBI Taxonomy" id="4540"/>
    <lineage>
        <taxon>Eukaryota</taxon>
        <taxon>Viridiplantae</taxon>
        <taxon>Streptophyta</taxon>
        <taxon>Embryophyta</taxon>
        <taxon>Tracheophyta</taxon>
        <taxon>Spermatophyta</taxon>
        <taxon>Magnoliopsida</taxon>
        <taxon>Liliopsida</taxon>
        <taxon>Poales</taxon>
        <taxon>Poaceae</taxon>
        <taxon>PACMAD clade</taxon>
        <taxon>Panicoideae</taxon>
        <taxon>Panicodae</taxon>
        <taxon>Paniceae</taxon>
        <taxon>Panicinae</taxon>
        <taxon>Panicum</taxon>
        <taxon>Panicum sect. Panicum</taxon>
    </lineage>
</organism>
<reference evidence="2" key="1">
    <citation type="journal article" date="2019" name="Nat. Commun.">
        <title>The genome of broomcorn millet.</title>
        <authorList>
            <person name="Zou C."/>
            <person name="Miki D."/>
            <person name="Li D."/>
            <person name="Tang Q."/>
            <person name="Xiao L."/>
            <person name="Rajput S."/>
            <person name="Deng P."/>
            <person name="Jia W."/>
            <person name="Huang R."/>
            <person name="Zhang M."/>
            <person name="Sun Y."/>
            <person name="Hu J."/>
            <person name="Fu X."/>
            <person name="Schnable P.S."/>
            <person name="Li F."/>
            <person name="Zhang H."/>
            <person name="Feng B."/>
            <person name="Zhu X."/>
            <person name="Liu R."/>
            <person name="Schnable J.C."/>
            <person name="Zhu J.-K."/>
            <person name="Zhang H."/>
        </authorList>
    </citation>
    <scope>NUCLEOTIDE SEQUENCE [LARGE SCALE GENOMIC DNA]</scope>
</reference>
<dbReference type="EMBL" id="PQIB02000018">
    <property type="protein sequence ID" value="RLM55649.1"/>
    <property type="molecule type" value="Genomic_DNA"/>
</dbReference>
<dbReference type="OrthoDB" id="10496068at2759"/>
<proteinExistence type="predicted"/>
<keyword evidence="2" id="KW-1185">Reference proteome</keyword>
<dbReference type="AlphaFoldDB" id="A0A3L6PFA3"/>
<sequence length="62" mass="6475">MLHLLAERAATGSSPPLKQPAYRSCAPSPAGIRYPQIAGMGIVYYPWRVAGVGAGVNFSLGT</sequence>
<protein>
    <submittedName>
        <fullName evidence="1">Uncharacterized protein</fullName>
    </submittedName>
</protein>
<evidence type="ECO:0000313" key="2">
    <source>
        <dbReference type="Proteomes" id="UP000275267"/>
    </source>
</evidence>
<name>A0A3L6PFA3_PANMI</name>
<gene>
    <name evidence="1" type="ORF">C2845_PM10G05150</name>
</gene>
<dbReference type="Proteomes" id="UP000275267">
    <property type="component" value="Unassembled WGS sequence"/>
</dbReference>
<comment type="caution">
    <text evidence="1">The sequence shown here is derived from an EMBL/GenBank/DDBJ whole genome shotgun (WGS) entry which is preliminary data.</text>
</comment>
<evidence type="ECO:0000313" key="1">
    <source>
        <dbReference type="EMBL" id="RLM55649.1"/>
    </source>
</evidence>
<accession>A0A3L6PFA3</accession>